<evidence type="ECO:0000256" key="1">
    <source>
        <dbReference type="ARBA" id="ARBA00001971"/>
    </source>
</evidence>
<name>A0A370HY25_9NOCA</name>
<keyword evidence="4 5" id="KW-0408">Iron</keyword>
<comment type="cofactor">
    <cofactor evidence="1 5">
        <name>heme</name>
        <dbReference type="ChEBI" id="CHEBI:30413"/>
    </cofactor>
</comment>
<feature type="binding site" description="axial binding residue" evidence="5">
    <location>
        <position position="395"/>
    </location>
    <ligand>
        <name>heme</name>
        <dbReference type="ChEBI" id="CHEBI:30413"/>
    </ligand>
    <ligandPart>
        <name>Fe</name>
        <dbReference type="ChEBI" id="CHEBI:18248"/>
    </ligandPart>
</feature>
<dbReference type="InterPro" id="IPR017972">
    <property type="entry name" value="Cyt_P450_CS"/>
</dbReference>
<dbReference type="Pfam" id="PF00067">
    <property type="entry name" value="p450"/>
    <property type="match status" value="1"/>
</dbReference>
<dbReference type="InterPro" id="IPR036396">
    <property type="entry name" value="Cyt_P450_sf"/>
</dbReference>
<protein>
    <submittedName>
        <fullName evidence="7">Pentalenene oxygenase</fullName>
    </submittedName>
</protein>
<dbReference type="GO" id="GO:0005506">
    <property type="term" value="F:iron ion binding"/>
    <property type="evidence" value="ECO:0007669"/>
    <property type="project" value="InterPro"/>
</dbReference>
<keyword evidence="5 6" id="KW-0349">Heme</keyword>
<evidence type="ECO:0000313" key="8">
    <source>
        <dbReference type="Proteomes" id="UP000254869"/>
    </source>
</evidence>
<reference evidence="7 8" key="1">
    <citation type="submission" date="2018-07" db="EMBL/GenBank/DDBJ databases">
        <title>Genomic Encyclopedia of Type Strains, Phase IV (KMG-IV): sequencing the most valuable type-strain genomes for metagenomic binning, comparative biology and taxonomic classification.</title>
        <authorList>
            <person name="Goeker M."/>
        </authorList>
    </citation>
    <scope>NUCLEOTIDE SEQUENCE [LARGE SCALE GENOMIC DNA]</scope>
    <source>
        <strain evidence="7 8">DSM 44290</strain>
    </source>
</reference>
<dbReference type="STRING" id="1210086.GCA_001613105_06580"/>
<dbReference type="PROSITE" id="PS00086">
    <property type="entry name" value="CYTOCHROME_P450"/>
    <property type="match status" value="1"/>
</dbReference>
<dbReference type="CDD" id="cd11049">
    <property type="entry name" value="CYP170A1-like"/>
    <property type="match status" value="1"/>
</dbReference>
<keyword evidence="6" id="KW-0503">Monooxygenase</keyword>
<accession>A0A370HY25</accession>
<dbReference type="PANTHER" id="PTHR24305:SF166">
    <property type="entry name" value="CYTOCHROME P450 12A4, MITOCHONDRIAL-RELATED"/>
    <property type="match status" value="1"/>
</dbReference>
<dbReference type="PANTHER" id="PTHR24305">
    <property type="entry name" value="CYTOCHROME P450"/>
    <property type="match status" value="1"/>
</dbReference>
<evidence type="ECO:0000256" key="2">
    <source>
        <dbReference type="ARBA" id="ARBA00010617"/>
    </source>
</evidence>
<evidence type="ECO:0000256" key="5">
    <source>
        <dbReference type="PIRSR" id="PIRSR602403-1"/>
    </source>
</evidence>
<dbReference type="RefSeq" id="WP_068006007.1">
    <property type="nucleotide sequence ID" value="NZ_QQBC01000010.1"/>
</dbReference>
<dbReference type="GO" id="GO:0020037">
    <property type="term" value="F:heme binding"/>
    <property type="evidence" value="ECO:0007669"/>
    <property type="project" value="InterPro"/>
</dbReference>
<dbReference type="Proteomes" id="UP000254869">
    <property type="component" value="Unassembled WGS sequence"/>
</dbReference>
<evidence type="ECO:0000256" key="6">
    <source>
        <dbReference type="RuleBase" id="RU000461"/>
    </source>
</evidence>
<gene>
    <name evidence="7" type="ORF">DFR76_11056</name>
</gene>
<sequence length="458" mass="50477">MRSNRSIPVAPWGLPLIGHLAPLARDPLGFLSSLPDRGGLVRIGLGGVGAVVVCDPELTQQVLRHDRIFDKGGPIMERGREVIGNGLVTSLHPTHRRQRRLLQPAFTRDRIAGYAEKMSEYIAGVSESWSDGAILDVPHEMQRLSALTTAATLFPDTVPEDHIRALLADMNTVFESVIRRVLLPRAVNALPTPANRAFRLAIARVHETVDEIIHKRRTAGDDRGDLISALLAMENTDDDGRGMTDAEITDQIITLFLGGTETTASVLLWALYLLDQHPDIAARLRAEVDTALTDRVARYADLPGLPITRNILTETLRIRPPAWILTRVVTEDTELGGHRLAAGTSIVYSPYILHHRPDLFPDPERFDPDRWACDAPISAATRNAFAPFGGGARKCIGDHFAMIEATLALATIAARWTLRTLPDRDVRPAVAVSLYPRRLRMSVSERARGDLPVQTIRS</sequence>
<organism evidence="7 8">
    <name type="scientific">Nocardia pseudobrasiliensis</name>
    <dbReference type="NCBI Taxonomy" id="45979"/>
    <lineage>
        <taxon>Bacteria</taxon>
        <taxon>Bacillati</taxon>
        <taxon>Actinomycetota</taxon>
        <taxon>Actinomycetes</taxon>
        <taxon>Mycobacteriales</taxon>
        <taxon>Nocardiaceae</taxon>
        <taxon>Nocardia</taxon>
    </lineage>
</organism>
<proteinExistence type="inferred from homology"/>
<dbReference type="GO" id="GO:0016705">
    <property type="term" value="F:oxidoreductase activity, acting on paired donors, with incorporation or reduction of molecular oxygen"/>
    <property type="evidence" value="ECO:0007669"/>
    <property type="project" value="InterPro"/>
</dbReference>
<dbReference type="SUPFAM" id="SSF48264">
    <property type="entry name" value="Cytochrome P450"/>
    <property type="match status" value="1"/>
</dbReference>
<keyword evidence="6" id="KW-0560">Oxidoreductase</keyword>
<keyword evidence="3 5" id="KW-0479">Metal-binding</keyword>
<dbReference type="Gene3D" id="1.10.630.10">
    <property type="entry name" value="Cytochrome P450"/>
    <property type="match status" value="1"/>
</dbReference>
<evidence type="ECO:0000313" key="7">
    <source>
        <dbReference type="EMBL" id="RDI63359.1"/>
    </source>
</evidence>
<keyword evidence="8" id="KW-1185">Reference proteome</keyword>
<evidence type="ECO:0000256" key="4">
    <source>
        <dbReference type="ARBA" id="ARBA00023004"/>
    </source>
</evidence>
<dbReference type="EMBL" id="QQBC01000010">
    <property type="protein sequence ID" value="RDI63359.1"/>
    <property type="molecule type" value="Genomic_DNA"/>
</dbReference>
<dbReference type="InterPro" id="IPR050121">
    <property type="entry name" value="Cytochrome_P450_monoxygenase"/>
</dbReference>
<dbReference type="PRINTS" id="PR00385">
    <property type="entry name" value="P450"/>
</dbReference>
<comment type="caution">
    <text evidence="7">The sequence shown here is derived from an EMBL/GenBank/DDBJ whole genome shotgun (WGS) entry which is preliminary data.</text>
</comment>
<dbReference type="InterPro" id="IPR002403">
    <property type="entry name" value="Cyt_P450_E_grp-IV"/>
</dbReference>
<comment type="similarity">
    <text evidence="2 6">Belongs to the cytochrome P450 family.</text>
</comment>
<dbReference type="InterPro" id="IPR001128">
    <property type="entry name" value="Cyt_P450"/>
</dbReference>
<evidence type="ECO:0000256" key="3">
    <source>
        <dbReference type="ARBA" id="ARBA00022723"/>
    </source>
</evidence>
<dbReference type="PRINTS" id="PR00465">
    <property type="entry name" value="EP450IV"/>
</dbReference>
<dbReference type="AlphaFoldDB" id="A0A370HY25"/>
<dbReference type="GO" id="GO:0004497">
    <property type="term" value="F:monooxygenase activity"/>
    <property type="evidence" value="ECO:0007669"/>
    <property type="project" value="UniProtKB-KW"/>
</dbReference>